<feature type="signal peptide" evidence="7">
    <location>
        <begin position="1"/>
        <end position="15"/>
    </location>
</feature>
<dbReference type="Gene3D" id="2.40.128.20">
    <property type="match status" value="1"/>
</dbReference>
<protein>
    <submittedName>
        <fullName evidence="10">Epididymal-specific lipocalin-9</fullName>
    </submittedName>
</protein>
<evidence type="ECO:0000256" key="4">
    <source>
        <dbReference type="ARBA" id="ARBA00022729"/>
    </source>
</evidence>
<accession>A0A1U7UJH4</accession>
<dbReference type="Pfam" id="PF00061">
    <property type="entry name" value="Lipocalin"/>
    <property type="match status" value="1"/>
</dbReference>
<evidence type="ECO:0000256" key="3">
    <source>
        <dbReference type="ARBA" id="ARBA00022525"/>
    </source>
</evidence>
<evidence type="ECO:0000313" key="10">
    <source>
        <dbReference type="RefSeq" id="XP_008068858.1"/>
    </source>
</evidence>
<sequence length="165" mass="19214">MGLLLLSLGLSLVCAQKFDPRAIVQQNYNMARVSGVWYLISMASSDLKRIEKDGDLRVFIRNIQYLQNGSLMFDFRFVVQGACEEVVVVCEKTDRNGEFSISYEGKNKVTVLETDYWNYITFYLQNIKNKTETRVLALFETCKKYKLDSQNIIEMSRQDPCYARR</sequence>
<dbReference type="PANTHER" id="PTHR11430">
    <property type="entry name" value="LIPOCALIN"/>
    <property type="match status" value="1"/>
</dbReference>
<dbReference type="InterPro" id="IPR022272">
    <property type="entry name" value="Lipocalin_CS"/>
</dbReference>
<dbReference type="PRINTS" id="PR01221">
    <property type="entry name" value="MAJORURINARY"/>
</dbReference>
<keyword evidence="3" id="KW-0964">Secreted</keyword>
<keyword evidence="5" id="KW-1015">Disulfide bond</keyword>
<reference evidence="10" key="1">
    <citation type="submission" date="2025-08" db="UniProtKB">
        <authorList>
            <consortium name="RefSeq"/>
        </authorList>
    </citation>
    <scope>IDENTIFICATION</scope>
</reference>
<evidence type="ECO:0000259" key="8">
    <source>
        <dbReference type="Pfam" id="PF00061"/>
    </source>
</evidence>
<dbReference type="GeneID" id="103273233"/>
<dbReference type="PROSITE" id="PS00213">
    <property type="entry name" value="LIPOCALIN"/>
    <property type="match status" value="1"/>
</dbReference>
<organism evidence="9 10">
    <name type="scientific">Carlito syrichta</name>
    <name type="common">Philippine tarsier</name>
    <name type="synonym">Tarsius syrichta</name>
    <dbReference type="NCBI Taxonomy" id="1868482"/>
    <lineage>
        <taxon>Eukaryota</taxon>
        <taxon>Metazoa</taxon>
        <taxon>Chordata</taxon>
        <taxon>Craniata</taxon>
        <taxon>Vertebrata</taxon>
        <taxon>Euteleostomi</taxon>
        <taxon>Mammalia</taxon>
        <taxon>Eutheria</taxon>
        <taxon>Euarchontoglires</taxon>
        <taxon>Primates</taxon>
        <taxon>Haplorrhini</taxon>
        <taxon>Tarsiiformes</taxon>
        <taxon>Tarsiidae</taxon>
        <taxon>Carlito</taxon>
    </lineage>
</organism>
<feature type="chain" id="PRO_5012821103" evidence="7">
    <location>
        <begin position="16"/>
        <end position="165"/>
    </location>
</feature>
<dbReference type="InterPro" id="IPR000566">
    <property type="entry name" value="Lipocln_cytosolic_FA-bd_dom"/>
</dbReference>
<dbReference type="SUPFAM" id="SSF50814">
    <property type="entry name" value="Lipocalins"/>
    <property type="match status" value="1"/>
</dbReference>
<name>A0A1U7UJH4_CARSF</name>
<evidence type="ECO:0000256" key="5">
    <source>
        <dbReference type="ARBA" id="ARBA00023157"/>
    </source>
</evidence>
<dbReference type="InterPro" id="IPR012674">
    <property type="entry name" value="Calycin"/>
</dbReference>
<dbReference type="Proteomes" id="UP000189704">
    <property type="component" value="Unplaced"/>
</dbReference>
<comment type="subcellular location">
    <subcellularLocation>
        <location evidence="1">Secreted</location>
    </subcellularLocation>
</comment>
<evidence type="ECO:0000256" key="6">
    <source>
        <dbReference type="RuleBase" id="RU003695"/>
    </source>
</evidence>
<dbReference type="PANTHER" id="PTHR11430:SF28">
    <property type="entry name" value="EPIDIDYMAL-SPECIFIC LIPOCALIN-9"/>
    <property type="match status" value="1"/>
</dbReference>
<dbReference type="InterPro" id="IPR002971">
    <property type="entry name" value="Maj_urinary"/>
</dbReference>
<dbReference type="GO" id="GO:0005615">
    <property type="term" value="C:extracellular space"/>
    <property type="evidence" value="ECO:0007669"/>
    <property type="project" value="TreeGrafter"/>
</dbReference>
<dbReference type="KEGG" id="csyr:103273233"/>
<gene>
    <name evidence="10" type="primary">LCN9</name>
</gene>
<evidence type="ECO:0000256" key="1">
    <source>
        <dbReference type="ARBA" id="ARBA00004613"/>
    </source>
</evidence>
<dbReference type="AlphaFoldDB" id="A0A1U7UJH4"/>
<feature type="domain" description="Lipocalin/cytosolic fatty-acid binding" evidence="8">
    <location>
        <begin position="34"/>
        <end position="140"/>
    </location>
</feature>
<keyword evidence="4 7" id="KW-0732">Signal</keyword>
<dbReference type="InterPro" id="IPR002345">
    <property type="entry name" value="Lipocalin"/>
</dbReference>
<dbReference type="OrthoDB" id="9048943at2759"/>
<evidence type="ECO:0000256" key="7">
    <source>
        <dbReference type="SAM" id="SignalP"/>
    </source>
</evidence>
<proteinExistence type="inferred from homology"/>
<evidence type="ECO:0000313" key="9">
    <source>
        <dbReference type="Proteomes" id="UP000189704"/>
    </source>
</evidence>
<dbReference type="GO" id="GO:0036094">
    <property type="term" value="F:small molecule binding"/>
    <property type="evidence" value="ECO:0007669"/>
    <property type="project" value="InterPro"/>
</dbReference>
<dbReference type="RefSeq" id="XP_008068858.1">
    <property type="nucleotide sequence ID" value="XM_008070667.1"/>
</dbReference>
<dbReference type="STRING" id="1868482.ENSTSYP00000015178"/>
<evidence type="ECO:0000256" key="2">
    <source>
        <dbReference type="ARBA" id="ARBA00006889"/>
    </source>
</evidence>
<keyword evidence="9" id="KW-1185">Reference proteome</keyword>
<comment type="similarity">
    <text evidence="2 6">Belongs to the calycin superfamily. Lipocalin family.</text>
</comment>
<dbReference type="CTD" id="392399"/>